<dbReference type="SMART" id="SM00418">
    <property type="entry name" value="HTH_ARSR"/>
    <property type="match status" value="1"/>
</dbReference>
<dbReference type="NCBIfam" id="NF033788">
    <property type="entry name" value="HTH_metalloreg"/>
    <property type="match status" value="1"/>
</dbReference>
<evidence type="ECO:0000313" key="5">
    <source>
        <dbReference type="EMBL" id="ARU58443.1"/>
    </source>
</evidence>
<dbReference type="Gene3D" id="1.10.10.10">
    <property type="entry name" value="Winged helix-like DNA-binding domain superfamily/Winged helix DNA-binding domain"/>
    <property type="match status" value="1"/>
</dbReference>
<keyword evidence="1" id="KW-0805">Transcription regulation</keyword>
<evidence type="ECO:0000259" key="4">
    <source>
        <dbReference type="PROSITE" id="PS50987"/>
    </source>
</evidence>
<reference evidence="5 6" key="1">
    <citation type="submission" date="2017-05" db="EMBL/GenBank/DDBJ databases">
        <title>Genomic insights into alkan degradation activity of Oleiphilus messinensis.</title>
        <authorList>
            <person name="Kozyavkin S.A."/>
            <person name="Slesarev A.I."/>
            <person name="Golyshin P.N."/>
            <person name="Korzhenkov A."/>
            <person name="Golyshina O.N."/>
            <person name="Toshchakov S.V."/>
        </authorList>
    </citation>
    <scope>NUCLEOTIDE SEQUENCE [LARGE SCALE GENOMIC DNA]</scope>
    <source>
        <strain evidence="5 6">ME102</strain>
    </source>
</reference>
<evidence type="ECO:0000256" key="2">
    <source>
        <dbReference type="ARBA" id="ARBA00023125"/>
    </source>
</evidence>
<evidence type="ECO:0000256" key="3">
    <source>
        <dbReference type="ARBA" id="ARBA00023163"/>
    </source>
</evidence>
<keyword evidence="3" id="KW-0804">Transcription</keyword>
<dbReference type="AlphaFoldDB" id="A0A1Y0IGC0"/>
<dbReference type="Proteomes" id="UP000196027">
    <property type="component" value="Chromosome"/>
</dbReference>
<dbReference type="InterPro" id="IPR001845">
    <property type="entry name" value="HTH_ArsR_DNA-bd_dom"/>
</dbReference>
<dbReference type="CDD" id="cd00090">
    <property type="entry name" value="HTH_ARSR"/>
    <property type="match status" value="1"/>
</dbReference>
<dbReference type="PROSITE" id="PS50987">
    <property type="entry name" value="HTH_ARSR_2"/>
    <property type="match status" value="1"/>
</dbReference>
<dbReference type="GO" id="GO:0003677">
    <property type="term" value="F:DNA binding"/>
    <property type="evidence" value="ECO:0007669"/>
    <property type="project" value="UniProtKB-KW"/>
</dbReference>
<evidence type="ECO:0000313" key="6">
    <source>
        <dbReference type="Proteomes" id="UP000196027"/>
    </source>
</evidence>
<dbReference type="SUPFAM" id="SSF46785">
    <property type="entry name" value="Winged helix' DNA-binding domain"/>
    <property type="match status" value="1"/>
</dbReference>
<dbReference type="InterPro" id="IPR051011">
    <property type="entry name" value="Metal_resp_trans_reg"/>
</dbReference>
<keyword evidence="2" id="KW-0238">DNA-binding</keyword>
<proteinExistence type="predicted"/>
<dbReference type="InterPro" id="IPR011991">
    <property type="entry name" value="ArsR-like_HTH"/>
</dbReference>
<dbReference type="EMBL" id="CP021425">
    <property type="protein sequence ID" value="ARU58443.1"/>
    <property type="molecule type" value="Genomic_DNA"/>
</dbReference>
<dbReference type="PRINTS" id="PR00778">
    <property type="entry name" value="HTHARSR"/>
</dbReference>
<keyword evidence="6" id="KW-1185">Reference proteome</keyword>
<dbReference type="Pfam" id="PF01022">
    <property type="entry name" value="HTH_5"/>
    <property type="match status" value="1"/>
</dbReference>
<evidence type="ECO:0000256" key="1">
    <source>
        <dbReference type="ARBA" id="ARBA00023015"/>
    </source>
</evidence>
<name>A0A1Y0IGC0_9GAMM</name>
<dbReference type="OrthoDB" id="9804742at2"/>
<dbReference type="PANTHER" id="PTHR43132:SF2">
    <property type="entry name" value="ARSENICAL RESISTANCE OPERON REPRESSOR ARSR-RELATED"/>
    <property type="match status" value="1"/>
</dbReference>
<accession>A0A1Y0IGC0</accession>
<dbReference type="PANTHER" id="PTHR43132">
    <property type="entry name" value="ARSENICAL RESISTANCE OPERON REPRESSOR ARSR-RELATED"/>
    <property type="match status" value="1"/>
</dbReference>
<dbReference type="GO" id="GO:0003700">
    <property type="term" value="F:DNA-binding transcription factor activity"/>
    <property type="evidence" value="ECO:0007669"/>
    <property type="project" value="InterPro"/>
</dbReference>
<feature type="domain" description="HTH arsR-type" evidence="4">
    <location>
        <begin position="2"/>
        <end position="97"/>
    </location>
</feature>
<dbReference type="KEGG" id="ome:OLMES_4447"/>
<organism evidence="5 6">
    <name type="scientific">Oleiphilus messinensis</name>
    <dbReference type="NCBI Taxonomy" id="141451"/>
    <lineage>
        <taxon>Bacteria</taxon>
        <taxon>Pseudomonadati</taxon>
        <taxon>Pseudomonadota</taxon>
        <taxon>Gammaproteobacteria</taxon>
        <taxon>Oceanospirillales</taxon>
        <taxon>Oleiphilaceae</taxon>
        <taxon>Oleiphilus</taxon>
    </lineage>
</organism>
<sequence>MSSSEMASEICSFLKSLASESRLKILMVFMDGQERTVNQVSEAVGVGQSTCSEHLMILKRAGVVRSEKRGKEVIYSPDRAMITNKLDELSQFLKQCC</sequence>
<dbReference type="InterPro" id="IPR036388">
    <property type="entry name" value="WH-like_DNA-bd_sf"/>
</dbReference>
<dbReference type="InterPro" id="IPR036390">
    <property type="entry name" value="WH_DNA-bd_sf"/>
</dbReference>
<gene>
    <name evidence="5" type="ORF">OLMES_4447</name>
</gene>
<protein>
    <submittedName>
        <fullName evidence="5">ArsR family transcriptional regulator</fullName>
    </submittedName>
</protein>